<accession>D7LK44</accession>
<evidence type="ECO:0000313" key="1">
    <source>
        <dbReference type="EMBL" id="EFH56910.1"/>
    </source>
</evidence>
<reference evidence="2" key="1">
    <citation type="journal article" date="2011" name="Nat. Genet.">
        <title>The Arabidopsis lyrata genome sequence and the basis of rapid genome size change.</title>
        <authorList>
            <person name="Hu T.T."/>
            <person name="Pattyn P."/>
            <person name="Bakker E.G."/>
            <person name="Cao J."/>
            <person name="Cheng J.-F."/>
            <person name="Clark R.M."/>
            <person name="Fahlgren N."/>
            <person name="Fawcett J.A."/>
            <person name="Grimwood J."/>
            <person name="Gundlach H."/>
            <person name="Haberer G."/>
            <person name="Hollister J.D."/>
            <person name="Ossowski S."/>
            <person name="Ottilar R.P."/>
            <person name="Salamov A.A."/>
            <person name="Schneeberger K."/>
            <person name="Spannagl M."/>
            <person name="Wang X."/>
            <person name="Yang L."/>
            <person name="Nasrallah M.E."/>
            <person name="Bergelson J."/>
            <person name="Carrington J.C."/>
            <person name="Gaut B.S."/>
            <person name="Schmutz J."/>
            <person name="Mayer K.F.X."/>
            <person name="Van de Peer Y."/>
            <person name="Grigoriev I.V."/>
            <person name="Nordborg M."/>
            <person name="Weigel D."/>
            <person name="Guo Y.-L."/>
        </authorList>
    </citation>
    <scope>NUCLEOTIDE SEQUENCE [LARGE SCALE GENOMIC DNA]</scope>
    <source>
        <strain evidence="2">cv. MN47</strain>
    </source>
</reference>
<gene>
    <name evidence="1" type="ORF">ARALYDRAFT_667857</name>
</gene>
<dbReference type="EMBL" id="GL348716">
    <property type="protein sequence ID" value="EFH56910.1"/>
    <property type="molecule type" value="Genomic_DNA"/>
</dbReference>
<protein>
    <submittedName>
        <fullName evidence="1">Predicted protein</fullName>
    </submittedName>
</protein>
<name>D7LK44_ARALL</name>
<organism evidence="2">
    <name type="scientific">Arabidopsis lyrata subsp. lyrata</name>
    <name type="common">Lyre-leaved rock-cress</name>
    <dbReference type="NCBI Taxonomy" id="81972"/>
    <lineage>
        <taxon>Eukaryota</taxon>
        <taxon>Viridiplantae</taxon>
        <taxon>Streptophyta</taxon>
        <taxon>Embryophyta</taxon>
        <taxon>Tracheophyta</taxon>
        <taxon>Spermatophyta</taxon>
        <taxon>Magnoliopsida</taxon>
        <taxon>eudicotyledons</taxon>
        <taxon>Gunneridae</taxon>
        <taxon>Pentapetalae</taxon>
        <taxon>rosids</taxon>
        <taxon>malvids</taxon>
        <taxon>Brassicales</taxon>
        <taxon>Brassicaceae</taxon>
        <taxon>Camelineae</taxon>
        <taxon>Arabidopsis</taxon>
    </lineage>
</organism>
<dbReference type="Proteomes" id="UP000008694">
    <property type="component" value="Unassembled WGS sequence"/>
</dbReference>
<proteinExistence type="predicted"/>
<dbReference type="AlphaFoldDB" id="D7LK44"/>
<dbReference type="HOGENOM" id="CLU_2402663_0_0_1"/>
<evidence type="ECO:0000313" key="2">
    <source>
        <dbReference type="Proteomes" id="UP000008694"/>
    </source>
</evidence>
<dbReference type="Gramene" id="Al_scaffold_0004_576">
    <property type="protein sequence ID" value="Al_scaffold_0004_576"/>
    <property type="gene ID" value="Al_scaffold_0004_576"/>
</dbReference>
<keyword evidence="2" id="KW-1185">Reference proteome</keyword>
<sequence>MSCGEDQQLAIWAPAKAFCSGVGRGFDSLMVWPSSRVGGGDGIWWIRFLDLVPILCLFEYACLSIRFAFLPSPVFGLMRIVWARSLSLRSRPD</sequence>